<dbReference type="PROSITE" id="PS51077">
    <property type="entry name" value="HTH_ICLR"/>
    <property type="match status" value="1"/>
</dbReference>
<dbReference type="SMART" id="SM00418">
    <property type="entry name" value="HTH_ARSR"/>
    <property type="match status" value="1"/>
</dbReference>
<evidence type="ECO:0000256" key="1">
    <source>
        <dbReference type="ARBA" id="ARBA00023015"/>
    </source>
</evidence>
<comment type="caution">
    <text evidence="6">The sequence shown here is derived from an EMBL/GenBank/DDBJ whole genome shotgun (WGS) entry which is preliminary data.</text>
</comment>
<dbReference type="Pfam" id="PF01614">
    <property type="entry name" value="IclR_C"/>
    <property type="match status" value="1"/>
</dbReference>
<keyword evidence="2" id="KW-0238">DNA-binding</keyword>
<reference evidence="7" key="1">
    <citation type="journal article" date="2019" name="Int. J. Syst. Evol. Microbiol.">
        <title>The Global Catalogue of Microorganisms (GCM) 10K type strain sequencing project: providing services to taxonomists for standard genome sequencing and annotation.</title>
        <authorList>
            <consortium name="The Broad Institute Genomics Platform"/>
            <consortium name="The Broad Institute Genome Sequencing Center for Infectious Disease"/>
            <person name="Wu L."/>
            <person name="Ma J."/>
        </authorList>
    </citation>
    <scope>NUCLEOTIDE SEQUENCE [LARGE SCALE GENOMIC DNA]</scope>
    <source>
        <strain evidence="7">LMG 29247</strain>
    </source>
</reference>
<dbReference type="RefSeq" id="WP_147913121.1">
    <property type="nucleotide sequence ID" value="NZ_JBHUEJ010000044.1"/>
</dbReference>
<organism evidence="6 7">
    <name type="scientific">Ottowia flava</name>
    <dbReference type="NCBI Taxonomy" id="2675430"/>
    <lineage>
        <taxon>Bacteria</taxon>
        <taxon>Pseudomonadati</taxon>
        <taxon>Pseudomonadota</taxon>
        <taxon>Betaproteobacteria</taxon>
        <taxon>Burkholderiales</taxon>
        <taxon>Comamonadaceae</taxon>
        <taxon>Ottowia</taxon>
    </lineage>
</organism>
<keyword evidence="7" id="KW-1185">Reference proteome</keyword>
<evidence type="ECO:0000313" key="7">
    <source>
        <dbReference type="Proteomes" id="UP001597304"/>
    </source>
</evidence>
<feature type="domain" description="IclR-ED" evidence="5">
    <location>
        <begin position="78"/>
        <end position="268"/>
    </location>
</feature>
<keyword evidence="1" id="KW-0805">Transcription regulation</keyword>
<evidence type="ECO:0000256" key="2">
    <source>
        <dbReference type="ARBA" id="ARBA00023125"/>
    </source>
</evidence>
<evidence type="ECO:0000256" key="3">
    <source>
        <dbReference type="ARBA" id="ARBA00023163"/>
    </source>
</evidence>
<dbReference type="InterPro" id="IPR001845">
    <property type="entry name" value="HTH_ArsR_DNA-bd_dom"/>
</dbReference>
<dbReference type="SMART" id="SM00346">
    <property type="entry name" value="HTH_ICLR"/>
    <property type="match status" value="1"/>
</dbReference>
<accession>A0ABW4KWJ8</accession>
<gene>
    <name evidence="6" type="ORF">ACFSF0_17570</name>
</gene>
<sequence>MPTAAPEPSARRRRVQSAETGMAILKALARLGGAASLTALAQAVEESTAKVHRYLASMVEEGLVVQDVTSQRYVLGPEAIHIGLAALRQCDPIRAGEPALLRLQAELGVTCFIAVMGNRGPTILRIEEPPLPVVVNVRAGSVLPLLWSATGQAFLGWMEGEAIDQQAQSDWDAASAAQRMLLTDLDATTASPIDVLRARVRAQGCATVRDLLTAGISAVAAPILQHDGHVVAVLTALGASGGFDPAPDGRIAVRVVREAGEISRALGWVG</sequence>
<dbReference type="InterPro" id="IPR036390">
    <property type="entry name" value="WH_DNA-bd_sf"/>
</dbReference>
<dbReference type="Gene3D" id="3.30.450.40">
    <property type="match status" value="1"/>
</dbReference>
<dbReference type="PANTHER" id="PTHR30136">
    <property type="entry name" value="HELIX-TURN-HELIX TRANSCRIPTIONAL REGULATOR, ICLR FAMILY"/>
    <property type="match status" value="1"/>
</dbReference>
<feature type="domain" description="HTH iclR-type" evidence="4">
    <location>
        <begin position="15"/>
        <end position="77"/>
    </location>
</feature>
<proteinExistence type="predicted"/>
<dbReference type="InterPro" id="IPR029016">
    <property type="entry name" value="GAF-like_dom_sf"/>
</dbReference>
<dbReference type="SUPFAM" id="SSF55781">
    <property type="entry name" value="GAF domain-like"/>
    <property type="match status" value="1"/>
</dbReference>
<dbReference type="InterPro" id="IPR050707">
    <property type="entry name" value="HTH_MetabolicPath_Reg"/>
</dbReference>
<dbReference type="SUPFAM" id="SSF46785">
    <property type="entry name" value="Winged helix' DNA-binding domain"/>
    <property type="match status" value="1"/>
</dbReference>
<dbReference type="InterPro" id="IPR005471">
    <property type="entry name" value="Tscrpt_reg_IclR_N"/>
</dbReference>
<dbReference type="InterPro" id="IPR036388">
    <property type="entry name" value="WH-like_DNA-bd_sf"/>
</dbReference>
<name>A0ABW4KWJ8_9BURK</name>
<dbReference type="Proteomes" id="UP001597304">
    <property type="component" value="Unassembled WGS sequence"/>
</dbReference>
<evidence type="ECO:0000313" key="6">
    <source>
        <dbReference type="EMBL" id="MFD1712410.1"/>
    </source>
</evidence>
<dbReference type="Gene3D" id="1.10.10.10">
    <property type="entry name" value="Winged helix-like DNA-binding domain superfamily/Winged helix DNA-binding domain"/>
    <property type="match status" value="1"/>
</dbReference>
<dbReference type="PROSITE" id="PS51078">
    <property type="entry name" value="ICLR_ED"/>
    <property type="match status" value="1"/>
</dbReference>
<protein>
    <submittedName>
        <fullName evidence="6">IclR family transcriptional regulator</fullName>
    </submittedName>
</protein>
<dbReference type="PANTHER" id="PTHR30136:SF8">
    <property type="entry name" value="TRANSCRIPTIONAL REGULATORY PROTEIN"/>
    <property type="match status" value="1"/>
</dbReference>
<dbReference type="EMBL" id="JBHUEJ010000044">
    <property type="protein sequence ID" value="MFD1712410.1"/>
    <property type="molecule type" value="Genomic_DNA"/>
</dbReference>
<keyword evidence="3" id="KW-0804">Transcription</keyword>
<evidence type="ECO:0000259" key="5">
    <source>
        <dbReference type="PROSITE" id="PS51078"/>
    </source>
</evidence>
<dbReference type="InterPro" id="IPR014757">
    <property type="entry name" value="Tscrpt_reg_IclR_C"/>
</dbReference>
<dbReference type="Pfam" id="PF09339">
    <property type="entry name" value="HTH_IclR"/>
    <property type="match status" value="1"/>
</dbReference>
<evidence type="ECO:0000259" key="4">
    <source>
        <dbReference type="PROSITE" id="PS51077"/>
    </source>
</evidence>